<organism evidence="2">
    <name type="scientific">Anopheles sinensis</name>
    <name type="common">Mosquito</name>
    <dbReference type="NCBI Taxonomy" id="74873"/>
    <lineage>
        <taxon>Eukaryota</taxon>
        <taxon>Metazoa</taxon>
        <taxon>Ecdysozoa</taxon>
        <taxon>Arthropoda</taxon>
        <taxon>Hexapoda</taxon>
        <taxon>Insecta</taxon>
        <taxon>Pterygota</taxon>
        <taxon>Neoptera</taxon>
        <taxon>Endopterygota</taxon>
        <taxon>Diptera</taxon>
        <taxon>Nematocera</taxon>
        <taxon>Culicoidea</taxon>
        <taxon>Culicidae</taxon>
        <taxon>Anophelinae</taxon>
        <taxon>Anopheles</taxon>
    </lineage>
</organism>
<dbReference type="Proteomes" id="UP000030765">
    <property type="component" value="Unassembled WGS sequence"/>
</dbReference>
<dbReference type="EMBL" id="ATLV01023204">
    <property type="status" value="NOT_ANNOTATED_CDS"/>
    <property type="molecule type" value="Genomic_DNA"/>
</dbReference>
<keyword evidence="4" id="KW-1185">Reference proteome</keyword>
<evidence type="ECO:0000313" key="3">
    <source>
        <dbReference type="EnsemblMetazoa" id="ASIC016568-PA"/>
    </source>
</evidence>
<evidence type="ECO:0000313" key="4">
    <source>
        <dbReference type="Proteomes" id="UP000030765"/>
    </source>
</evidence>
<evidence type="ECO:0000256" key="1">
    <source>
        <dbReference type="SAM" id="SignalP"/>
    </source>
</evidence>
<dbReference type="VEuPathDB" id="VectorBase:ASIS022390"/>
<reference evidence="3" key="2">
    <citation type="submission" date="2020-05" db="UniProtKB">
        <authorList>
            <consortium name="EnsemblMetazoa"/>
        </authorList>
    </citation>
    <scope>IDENTIFICATION</scope>
</reference>
<evidence type="ECO:0000313" key="2">
    <source>
        <dbReference type="EMBL" id="KFB48582.1"/>
    </source>
</evidence>
<feature type="signal peptide" evidence="1">
    <location>
        <begin position="1"/>
        <end position="18"/>
    </location>
</feature>
<dbReference type="VEuPathDB" id="VectorBase:ASIC016568"/>
<sequence length="129" mass="14666">MEKNLFLVLLTILSVVQSQQVVASGVQADRNLGGRKWGHIRLPPIFMYDDLAQCEARDSVYCYARTILREDRFPIGYVLPDTEVSCDKQDVLEKCETKCVNVFLAHEFDSSFVRAPPVSCTTTGRNFWS</sequence>
<keyword evidence="1" id="KW-0732">Signal</keyword>
<name>A0A084WED8_ANOSI</name>
<proteinExistence type="predicted"/>
<gene>
    <name evidence="2" type="ORF">ZHAS_00016568</name>
</gene>
<reference evidence="2 4" key="1">
    <citation type="journal article" date="2014" name="BMC Genomics">
        <title>Genome sequence of Anopheles sinensis provides insight into genetics basis of mosquito competence for malaria parasites.</title>
        <authorList>
            <person name="Zhou D."/>
            <person name="Zhang D."/>
            <person name="Ding G."/>
            <person name="Shi L."/>
            <person name="Hou Q."/>
            <person name="Ye Y."/>
            <person name="Xu Y."/>
            <person name="Zhou H."/>
            <person name="Xiong C."/>
            <person name="Li S."/>
            <person name="Yu J."/>
            <person name="Hong S."/>
            <person name="Yu X."/>
            <person name="Zou P."/>
            <person name="Chen C."/>
            <person name="Chang X."/>
            <person name="Wang W."/>
            <person name="Lv Y."/>
            <person name="Sun Y."/>
            <person name="Ma L."/>
            <person name="Shen B."/>
            <person name="Zhu C."/>
        </authorList>
    </citation>
    <scope>NUCLEOTIDE SEQUENCE [LARGE SCALE GENOMIC DNA]</scope>
</reference>
<feature type="chain" id="PRO_5001784840" evidence="1">
    <location>
        <begin position="19"/>
        <end position="129"/>
    </location>
</feature>
<protein>
    <submittedName>
        <fullName evidence="2">AGAP007075-PA-like protein</fullName>
    </submittedName>
</protein>
<dbReference type="EMBL" id="KE525341">
    <property type="protein sequence ID" value="KFB48582.1"/>
    <property type="molecule type" value="Genomic_DNA"/>
</dbReference>
<accession>A0A084WED8</accession>
<dbReference type="AlphaFoldDB" id="A0A084WED8"/>
<dbReference type="EnsemblMetazoa" id="ASIC016568-RA">
    <property type="protein sequence ID" value="ASIC016568-PA"/>
    <property type="gene ID" value="ASIC016568"/>
</dbReference>